<evidence type="ECO:0000256" key="4">
    <source>
        <dbReference type="ARBA" id="ARBA00022792"/>
    </source>
</evidence>
<reference evidence="12 13" key="1">
    <citation type="journal article" date="2019" name="Nat. Ecol. Evol.">
        <title>Megaphylogeny resolves global patterns of mushroom evolution.</title>
        <authorList>
            <person name="Varga T."/>
            <person name="Krizsan K."/>
            <person name="Foldi C."/>
            <person name="Dima B."/>
            <person name="Sanchez-Garcia M."/>
            <person name="Sanchez-Ramirez S."/>
            <person name="Szollosi G.J."/>
            <person name="Szarkandi J.G."/>
            <person name="Papp V."/>
            <person name="Albert L."/>
            <person name="Andreopoulos W."/>
            <person name="Angelini C."/>
            <person name="Antonin V."/>
            <person name="Barry K.W."/>
            <person name="Bougher N.L."/>
            <person name="Buchanan P."/>
            <person name="Buyck B."/>
            <person name="Bense V."/>
            <person name="Catcheside P."/>
            <person name="Chovatia M."/>
            <person name="Cooper J."/>
            <person name="Damon W."/>
            <person name="Desjardin D."/>
            <person name="Finy P."/>
            <person name="Geml J."/>
            <person name="Haridas S."/>
            <person name="Hughes K."/>
            <person name="Justo A."/>
            <person name="Karasinski D."/>
            <person name="Kautmanova I."/>
            <person name="Kiss B."/>
            <person name="Kocsube S."/>
            <person name="Kotiranta H."/>
            <person name="LaButti K.M."/>
            <person name="Lechner B.E."/>
            <person name="Liimatainen K."/>
            <person name="Lipzen A."/>
            <person name="Lukacs Z."/>
            <person name="Mihaltcheva S."/>
            <person name="Morgado L.N."/>
            <person name="Niskanen T."/>
            <person name="Noordeloos M.E."/>
            <person name="Ohm R.A."/>
            <person name="Ortiz-Santana B."/>
            <person name="Ovrebo C."/>
            <person name="Racz N."/>
            <person name="Riley R."/>
            <person name="Savchenko A."/>
            <person name="Shiryaev A."/>
            <person name="Soop K."/>
            <person name="Spirin V."/>
            <person name="Szebenyi C."/>
            <person name="Tomsovsky M."/>
            <person name="Tulloss R.E."/>
            <person name="Uehling J."/>
            <person name="Grigoriev I.V."/>
            <person name="Vagvolgyi C."/>
            <person name="Papp T."/>
            <person name="Martin F.M."/>
            <person name="Miettinen O."/>
            <person name="Hibbett D.S."/>
            <person name="Nagy L.G."/>
        </authorList>
    </citation>
    <scope>NUCLEOTIDE SEQUENCE [LARGE SCALE GENOMIC DNA]</scope>
    <source>
        <strain evidence="12 13">FP101781</strain>
    </source>
</reference>
<evidence type="ECO:0000256" key="9">
    <source>
        <dbReference type="RuleBase" id="RU003945"/>
    </source>
</evidence>
<keyword evidence="7" id="KW-0496">Mitochondrion</keyword>
<feature type="transmembrane region" description="Helical" evidence="10">
    <location>
        <begin position="307"/>
        <end position="340"/>
    </location>
</feature>
<keyword evidence="3 9" id="KW-0812">Transmembrane</keyword>
<dbReference type="Pfam" id="PF02096">
    <property type="entry name" value="60KD_IMP"/>
    <property type="match status" value="1"/>
</dbReference>
<dbReference type="EMBL" id="QPFP01000011">
    <property type="protein sequence ID" value="TEB33749.1"/>
    <property type="molecule type" value="Genomic_DNA"/>
</dbReference>
<dbReference type="GO" id="GO:0032977">
    <property type="term" value="F:membrane insertase activity"/>
    <property type="evidence" value="ECO:0007669"/>
    <property type="project" value="InterPro"/>
</dbReference>
<evidence type="ECO:0000313" key="12">
    <source>
        <dbReference type="EMBL" id="TEB33749.1"/>
    </source>
</evidence>
<keyword evidence="5" id="KW-0809">Transit peptide</keyword>
<evidence type="ECO:0000256" key="10">
    <source>
        <dbReference type="SAM" id="Phobius"/>
    </source>
</evidence>
<evidence type="ECO:0000256" key="6">
    <source>
        <dbReference type="ARBA" id="ARBA00022989"/>
    </source>
</evidence>
<dbReference type="Proteomes" id="UP000298030">
    <property type="component" value="Unassembled WGS sequence"/>
</dbReference>
<keyword evidence="8 10" id="KW-0472">Membrane</keyword>
<keyword evidence="4" id="KW-0999">Mitochondrion inner membrane</keyword>
<evidence type="ECO:0000256" key="7">
    <source>
        <dbReference type="ARBA" id="ARBA00023128"/>
    </source>
</evidence>
<dbReference type="PANTHER" id="PTHR12428:SF66">
    <property type="entry name" value="MITOCHONDRIAL INNER MEMBRANE PROTEIN OXA1L"/>
    <property type="match status" value="1"/>
</dbReference>
<protein>
    <recommendedName>
        <fullName evidence="11">Membrane insertase YidC/Oxa/ALB C-terminal domain-containing protein</fullName>
    </recommendedName>
</protein>
<dbReference type="InterPro" id="IPR028055">
    <property type="entry name" value="YidC/Oxa/ALB_C"/>
</dbReference>
<feature type="domain" description="Membrane insertase YidC/Oxa/ALB C-terminal" evidence="11">
    <location>
        <begin position="142"/>
        <end position="342"/>
    </location>
</feature>
<evidence type="ECO:0000259" key="11">
    <source>
        <dbReference type="Pfam" id="PF02096"/>
    </source>
</evidence>
<dbReference type="GO" id="GO:0032979">
    <property type="term" value="P:protein insertion into mitochondrial inner membrane from matrix"/>
    <property type="evidence" value="ECO:0007669"/>
    <property type="project" value="TreeGrafter"/>
</dbReference>
<keyword evidence="6 10" id="KW-1133">Transmembrane helix</keyword>
<name>A0A4Y7TJR8_COPMI</name>
<sequence length="390" mass="42356">MALTSLGLRVGLAGLALRSTPQRTCFVARSFSTRPTSSLLRSKLAASPSLFLSSRRTYASKVPEEPSSVADSANLLPESESFPLDAATSDPLAASSITDVIAQNIPPLAYGDLASLGLTSWSPIGIIAWSYEVIQVSTGLPWFWTIVAGSAFWRFVCVPFALNAVRTSGRLRPIQGKVLKVQERITEARAKQDIVAMQRAGLEMKKLYAEANVNPVTGMLLPNFAQLPITIGLFFAVKRICTHPVEQLKDGGVGSWFWANDLTVMDPYYILPAIFAAMVNLQIAVGGRDIDTSGSPMSGHIMNVFRVLSLLGAFFMSSFPAGLFVGLITTTSLTAAQSLVLRSDSVRKMLNIPVVPVSQQGRIPSMMESIKFAREKWLEAQKDAQSVKRR</sequence>
<dbReference type="AlphaFoldDB" id="A0A4Y7TJR8"/>
<evidence type="ECO:0000256" key="5">
    <source>
        <dbReference type="ARBA" id="ARBA00022946"/>
    </source>
</evidence>
<comment type="similarity">
    <text evidence="2 9">Belongs to the OXA1/ALB3/YidC family.</text>
</comment>
<dbReference type="PANTHER" id="PTHR12428">
    <property type="entry name" value="OXA1"/>
    <property type="match status" value="1"/>
</dbReference>
<dbReference type="CDD" id="cd20069">
    <property type="entry name" value="5TM_Oxa1-like"/>
    <property type="match status" value="1"/>
</dbReference>
<evidence type="ECO:0000256" key="2">
    <source>
        <dbReference type="ARBA" id="ARBA00009877"/>
    </source>
</evidence>
<feature type="transmembrane region" description="Helical" evidence="10">
    <location>
        <begin position="142"/>
        <end position="162"/>
    </location>
</feature>
<evidence type="ECO:0000256" key="3">
    <source>
        <dbReference type="ARBA" id="ARBA00022692"/>
    </source>
</evidence>
<dbReference type="GO" id="GO:0005743">
    <property type="term" value="C:mitochondrial inner membrane"/>
    <property type="evidence" value="ECO:0007669"/>
    <property type="project" value="UniProtKB-SubCell"/>
</dbReference>
<dbReference type="OrthoDB" id="2148490at2759"/>
<keyword evidence="13" id="KW-1185">Reference proteome</keyword>
<evidence type="ECO:0000313" key="13">
    <source>
        <dbReference type="Proteomes" id="UP000298030"/>
    </source>
</evidence>
<dbReference type="InterPro" id="IPR001708">
    <property type="entry name" value="YidC/ALB3/OXA1/COX18"/>
</dbReference>
<evidence type="ECO:0000256" key="8">
    <source>
        <dbReference type="ARBA" id="ARBA00023136"/>
    </source>
</evidence>
<dbReference type="STRING" id="71717.A0A4Y7TJR8"/>
<feature type="transmembrane region" description="Helical" evidence="10">
    <location>
        <begin position="268"/>
        <end position="287"/>
    </location>
</feature>
<comment type="caution">
    <text evidence="12">The sequence shown here is derived from an EMBL/GenBank/DDBJ whole genome shotgun (WGS) entry which is preliminary data.</text>
</comment>
<organism evidence="12 13">
    <name type="scientific">Coprinellus micaceus</name>
    <name type="common">Glistening ink-cap mushroom</name>
    <name type="synonym">Coprinus micaceus</name>
    <dbReference type="NCBI Taxonomy" id="71717"/>
    <lineage>
        <taxon>Eukaryota</taxon>
        <taxon>Fungi</taxon>
        <taxon>Dikarya</taxon>
        <taxon>Basidiomycota</taxon>
        <taxon>Agaricomycotina</taxon>
        <taxon>Agaricomycetes</taxon>
        <taxon>Agaricomycetidae</taxon>
        <taxon>Agaricales</taxon>
        <taxon>Agaricineae</taxon>
        <taxon>Psathyrellaceae</taxon>
        <taxon>Coprinellus</taxon>
    </lineage>
</organism>
<gene>
    <name evidence="12" type="ORF">FA13DRAFT_1730026</name>
</gene>
<comment type="subcellular location">
    <subcellularLocation>
        <location evidence="9">Membrane</location>
        <topology evidence="9">Multi-pass membrane protein</topology>
    </subcellularLocation>
    <subcellularLocation>
        <location evidence="1">Mitochondrion inner membrane</location>
        <topology evidence="1">Multi-pass membrane protein</topology>
    </subcellularLocation>
</comment>
<proteinExistence type="inferred from homology"/>
<accession>A0A4Y7TJR8</accession>
<evidence type="ECO:0000256" key="1">
    <source>
        <dbReference type="ARBA" id="ARBA00004448"/>
    </source>
</evidence>